<dbReference type="Gene3D" id="3.40.605.10">
    <property type="entry name" value="Aldehyde Dehydrogenase, Chain A, domain 1"/>
    <property type="match status" value="1"/>
</dbReference>
<dbReference type="Gene3D" id="3.40.309.10">
    <property type="entry name" value="Aldehyde Dehydrogenase, Chain A, domain 2"/>
    <property type="match status" value="1"/>
</dbReference>
<feature type="domain" description="Aldehyde dehydrogenase" evidence="2">
    <location>
        <begin position="30"/>
        <end position="477"/>
    </location>
</feature>
<evidence type="ECO:0000256" key="1">
    <source>
        <dbReference type="ARBA" id="ARBA00023002"/>
    </source>
</evidence>
<dbReference type="SUPFAM" id="SSF53720">
    <property type="entry name" value="ALDH-like"/>
    <property type="match status" value="1"/>
</dbReference>
<comment type="caution">
    <text evidence="3">The sequence shown here is derived from an EMBL/GenBank/DDBJ whole genome shotgun (WGS) entry which is preliminary data.</text>
</comment>
<accession>A0ABP3GD40</accession>
<keyword evidence="1" id="KW-0560">Oxidoreductase</keyword>
<dbReference type="RefSeq" id="WP_252798592.1">
    <property type="nucleotide sequence ID" value="NZ_BAAABM010000029.1"/>
</dbReference>
<dbReference type="InterPro" id="IPR016161">
    <property type="entry name" value="Ald_DH/histidinol_DH"/>
</dbReference>
<evidence type="ECO:0000313" key="3">
    <source>
        <dbReference type="EMBL" id="GAA0341349.1"/>
    </source>
</evidence>
<dbReference type="InterPro" id="IPR016162">
    <property type="entry name" value="Ald_DH_N"/>
</dbReference>
<reference evidence="4" key="1">
    <citation type="journal article" date="2019" name="Int. J. Syst. Evol. Microbiol.">
        <title>The Global Catalogue of Microorganisms (GCM) 10K type strain sequencing project: providing services to taxonomists for standard genome sequencing and annotation.</title>
        <authorList>
            <consortium name="The Broad Institute Genomics Platform"/>
            <consortium name="The Broad Institute Genome Sequencing Center for Infectious Disease"/>
            <person name="Wu L."/>
            <person name="Ma J."/>
        </authorList>
    </citation>
    <scope>NUCLEOTIDE SEQUENCE [LARGE SCALE GENOMIC DNA]</scope>
    <source>
        <strain evidence="4">JCM 3146</strain>
    </source>
</reference>
<organism evidence="3 4">
    <name type="scientific">Actinoallomurus spadix</name>
    <dbReference type="NCBI Taxonomy" id="79912"/>
    <lineage>
        <taxon>Bacteria</taxon>
        <taxon>Bacillati</taxon>
        <taxon>Actinomycetota</taxon>
        <taxon>Actinomycetes</taxon>
        <taxon>Streptosporangiales</taxon>
        <taxon>Thermomonosporaceae</taxon>
        <taxon>Actinoallomurus</taxon>
    </lineage>
</organism>
<proteinExistence type="predicted"/>
<evidence type="ECO:0000259" key="2">
    <source>
        <dbReference type="Pfam" id="PF00171"/>
    </source>
</evidence>
<protein>
    <submittedName>
        <fullName evidence="3">Aldehyde dehydrogenase family protein</fullName>
    </submittedName>
</protein>
<dbReference type="InterPro" id="IPR015590">
    <property type="entry name" value="Aldehyde_DH_dom"/>
</dbReference>
<evidence type="ECO:0000313" key="4">
    <source>
        <dbReference type="Proteomes" id="UP001501822"/>
    </source>
</evidence>
<dbReference type="PANTHER" id="PTHR11699">
    <property type="entry name" value="ALDEHYDE DEHYDROGENASE-RELATED"/>
    <property type="match status" value="1"/>
</dbReference>
<dbReference type="InterPro" id="IPR016163">
    <property type="entry name" value="Ald_DH_C"/>
</dbReference>
<dbReference type="Proteomes" id="UP001501822">
    <property type="component" value="Unassembled WGS sequence"/>
</dbReference>
<name>A0ABP3GD40_9ACTN</name>
<keyword evidence="4" id="KW-1185">Reference proteome</keyword>
<sequence>MTPRPGLLDRLGGVAVRGRIEKARGPSRVLYDPSYGTPIAEFAEASGEEVATAVAEAVRAFPAWAGSHPRDRQDVLLALADQVERAIGELTELEALNAGKPLAQARGEMVFAVRTLRYFAGAPLRPTGELNPSAGGTLAYTDRTPLGVCAAIAPSNYPLLLSVWKVAAALAYGNTAVLKPAEETPLSALRFAELAHDAGLPPGVLAVVTGGPETGRLLCRHPDIAAVSFTGSTAAGRDVAALCAEGIKPVSLELGGVSPFVVLADADLDAAAAALVEGFTGNTGQMCVAAGRLIVESPVREAFTRQVARAAAARRIGPAFDPATELGPLVSAEARDHWTRQVDQALAAGARVVEPRGAEPSGGGYYVAPLVLDGIHPDMPIAREEVFGPVLPVIEAASADDALRLAAATRFGLAASLWTRDLHQAHRAARNLRAGMVWINTYGDTEEHISVGGIGLSGYGRELGVHAREQYTATRAVFLAHG</sequence>
<gene>
    <name evidence="3" type="ORF">GCM10010151_33610</name>
</gene>
<dbReference type="Pfam" id="PF00171">
    <property type="entry name" value="Aldedh"/>
    <property type="match status" value="1"/>
</dbReference>
<dbReference type="EMBL" id="BAAABM010000029">
    <property type="protein sequence ID" value="GAA0341349.1"/>
    <property type="molecule type" value="Genomic_DNA"/>
</dbReference>